<dbReference type="SMART" id="SM00288">
    <property type="entry name" value="VHS"/>
    <property type="match status" value="1"/>
</dbReference>
<dbReference type="GO" id="GO:0035091">
    <property type="term" value="F:phosphatidylinositol binding"/>
    <property type="evidence" value="ECO:0007669"/>
    <property type="project" value="InterPro"/>
</dbReference>
<dbReference type="InterPro" id="IPR008942">
    <property type="entry name" value="ENTH_VHS"/>
</dbReference>
<evidence type="ECO:0000256" key="2">
    <source>
        <dbReference type="ARBA" id="ARBA00004125"/>
    </source>
</evidence>
<feature type="compositionally biased region" description="Low complexity" evidence="12">
    <location>
        <begin position="431"/>
        <end position="464"/>
    </location>
</feature>
<dbReference type="EMBL" id="KV454411">
    <property type="protein sequence ID" value="ODQ64497.1"/>
    <property type="molecule type" value="Genomic_DNA"/>
</dbReference>
<dbReference type="SUPFAM" id="SSF48464">
    <property type="entry name" value="ENTH/VHS domain"/>
    <property type="match status" value="1"/>
</dbReference>
<dbReference type="GO" id="GO:0000329">
    <property type="term" value="C:fungal-type vacuole membrane"/>
    <property type="evidence" value="ECO:0007669"/>
    <property type="project" value="EnsemblFungi"/>
</dbReference>
<dbReference type="PROSITE" id="PS50002">
    <property type="entry name" value="SH3"/>
    <property type="match status" value="1"/>
</dbReference>
<dbReference type="PRINTS" id="PR00499">
    <property type="entry name" value="P67PHOX"/>
</dbReference>
<dbReference type="SUPFAM" id="SSF50044">
    <property type="entry name" value="SH3-domain"/>
    <property type="match status" value="1"/>
</dbReference>
<dbReference type="CDD" id="cd21386">
    <property type="entry name" value="GAT_Hse1"/>
    <property type="match status" value="1"/>
</dbReference>
<evidence type="ECO:0000259" key="14">
    <source>
        <dbReference type="PROSITE" id="PS50179"/>
    </source>
</evidence>
<feature type="domain" description="SH3" evidence="13">
    <location>
        <begin position="215"/>
        <end position="274"/>
    </location>
</feature>
<feature type="region of interest" description="Disordered" evidence="12">
    <location>
        <begin position="381"/>
        <end position="464"/>
    </location>
</feature>
<evidence type="ECO:0000256" key="11">
    <source>
        <dbReference type="PROSITE-ProRule" id="PRU00192"/>
    </source>
</evidence>
<sequence>MFRSQAEPITPLDEIIKKATDENLTSENWEYIINVCDAVNDDPESGAVNAIVSLEKRLKKPNANVQLYSLTLLSSLAQNCGSKIAREIASKRFTSLLLKLTQDKAVHHTVKSKILECMENLSHDFKSDPSLRLMEDSYKKLKESNPNLAPPQKPEKHQITVADKEREEEELQMVLALSLSEAPQQSNNRSEAVPANATDSIASTAPTNAQGSSAVTVSKVKALYDLNSTESGELSFRKGDVITVLESVYRDWWRGSLRGQVGIFPLNYVVPVAEPTKEEIEREAAEEAKVFEQAINIEKLLSLLTNINSQRDKNGYGSTNIAEDEDLQNLYHSTVSIRPKLVKLIDKYSQKKDDLIGLNEKFVTARKTYDKLMEDALSKYRQQQNQMQPQSYLAPYPKAPGGPNTGYPSTGSSKNPQNHSPYAQYPLSGFQQQQQQTQPQKLQQQQQQQQSQQPHQQPHQQLPQ</sequence>
<dbReference type="Gene3D" id="1.20.5.1940">
    <property type="match status" value="1"/>
</dbReference>
<evidence type="ECO:0000256" key="10">
    <source>
        <dbReference type="ARBA" id="ARBA00023136"/>
    </source>
</evidence>
<comment type="function">
    <text evidence="1">Component of the ESCRT-0 complex which is the sorting receptor for ubiquitinated cargo proteins at the multivesicular body (MVB).</text>
</comment>
<evidence type="ECO:0000313" key="16">
    <source>
        <dbReference type="Proteomes" id="UP000095009"/>
    </source>
</evidence>
<dbReference type="Pfam" id="PF00790">
    <property type="entry name" value="VHS"/>
    <property type="match status" value="1"/>
</dbReference>
<reference evidence="15 16" key="1">
    <citation type="journal article" date="2016" name="Proc. Natl. Acad. Sci. U.S.A.">
        <title>Comparative genomics of biotechnologically important yeasts.</title>
        <authorList>
            <person name="Riley R."/>
            <person name="Haridas S."/>
            <person name="Wolfe K.H."/>
            <person name="Lopes M.R."/>
            <person name="Hittinger C.T."/>
            <person name="Goeker M."/>
            <person name="Salamov A.A."/>
            <person name="Wisecaver J.H."/>
            <person name="Long T.M."/>
            <person name="Calvey C.H."/>
            <person name="Aerts A.L."/>
            <person name="Barry K.W."/>
            <person name="Choi C."/>
            <person name="Clum A."/>
            <person name="Coughlan A.Y."/>
            <person name="Deshpande S."/>
            <person name="Douglass A.P."/>
            <person name="Hanson S.J."/>
            <person name="Klenk H.-P."/>
            <person name="LaButti K.M."/>
            <person name="Lapidus A."/>
            <person name="Lindquist E.A."/>
            <person name="Lipzen A.M."/>
            <person name="Meier-Kolthoff J.P."/>
            <person name="Ohm R.A."/>
            <person name="Otillar R.P."/>
            <person name="Pangilinan J.L."/>
            <person name="Peng Y."/>
            <person name="Rokas A."/>
            <person name="Rosa C.A."/>
            <person name="Scheuner C."/>
            <person name="Sibirny A.A."/>
            <person name="Slot J.C."/>
            <person name="Stielow J.B."/>
            <person name="Sun H."/>
            <person name="Kurtzman C.P."/>
            <person name="Blackwell M."/>
            <person name="Grigoriev I.V."/>
            <person name="Jeffries T.W."/>
        </authorList>
    </citation>
    <scope>NUCLEOTIDE SEQUENCE [LARGE SCALE GENOMIC DNA]</scope>
    <source>
        <strain evidence="15 16">DSM 6958</strain>
    </source>
</reference>
<evidence type="ECO:0000256" key="6">
    <source>
        <dbReference type="ARBA" id="ARBA00022443"/>
    </source>
</evidence>
<evidence type="ECO:0000256" key="8">
    <source>
        <dbReference type="ARBA" id="ARBA00022753"/>
    </source>
</evidence>
<feature type="compositionally biased region" description="Polar residues" evidence="12">
    <location>
        <begin position="381"/>
        <end position="391"/>
    </location>
</feature>
<dbReference type="STRING" id="857566.A0A1E3PI07"/>
<dbReference type="GO" id="GO:0005628">
    <property type="term" value="C:prospore membrane"/>
    <property type="evidence" value="ECO:0007669"/>
    <property type="project" value="EnsemblFungi"/>
</dbReference>
<keyword evidence="16" id="KW-1185">Reference proteome</keyword>
<keyword evidence="8" id="KW-0967">Endosome</keyword>
<feature type="compositionally biased region" description="Polar residues" evidence="12">
    <location>
        <begin position="406"/>
        <end position="421"/>
    </location>
</feature>
<dbReference type="PROSITE" id="PS50330">
    <property type="entry name" value="UIM"/>
    <property type="match status" value="1"/>
</dbReference>
<keyword evidence="9" id="KW-0653">Protein transport</keyword>
<evidence type="ECO:0000313" key="15">
    <source>
        <dbReference type="EMBL" id="ODQ64497.1"/>
    </source>
</evidence>
<evidence type="ECO:0000256" key="5">
    <source>
        <dbReference type="ARBA" id="ARBA00018978"/>
    </source>
</evidence>
<feature type="non-terminal residue" evidence="15">
    <location>
        <position position="464"/>
    </location>
</feature>
<dbReference type="CDD" id="cd16978">
    <property type="entry name" value="VHS_HSE1"/>
    <property type="match status" value="1"/>
</dbReference>
<evidence type="ECO:0000256" key="12">
    <source>
        <dbReference type="SAM" id="MobiDB-lite"/>
    </source>
</evidence>
<dbReference type="InterPro" id="IPR002014">
    <property type="entry name" value="VHS_dom"/>
</dbReference>
<organism evidence="15 16">
    <name type="scientific">Nadsonia fulvescens var. elongata DSM 6958</name>
    <dbReference type="NCBI Taxonomy" id="857566"/>
    <lineage>
        <taxon>Eukaryota</taxon>
        <taxon>Fungi</taxon>
        <taxon>Dikarya</taxon>
        <taxon>Ascomycota</taxon>
        <taxon>Saccharomycotina</taxon>
        <taxon>Dipodascomycetes</taxon>
        <taxon>Dipodascales</taxon>
        <taxon>Dipodascales incertae sedis</taxon>
        <taxon>Nadsonia</taxon>
    </lineage>
</organism>
<dbReference type="GO" id="GO:0043130">
    <property type="term" value="F:ubiquitin binding"/>
    <property type="evidence" value="ECO:0007669"/>
    <property type="project" value="InterPro"/>
</dbReference>
<dbReference type="Gene3D" id="2.30.30.40">
    <property type="entry name" value="SH3 Domains"/>
    <property type="match status" value="1"/>
</dbReference>
<comment type="similarity">
    <text evidence="3">Belongs to the STAM family.</text>
</comment>
<evidence type="ECO:0000259" key="13">
    <source>
        <dbReference type="PROSITE" id="PS50002"/>
    </source>
</evidence>
<gene>
    <name evidence="15" type="ORF">NADFUDRAFT_36054</name>
</gene>
<dbReference type="SUPFAM" id="SSF89009">
    <property type="entry name" value="GAT-like domain"/>
    <property type="match status" value="1"/>
</dbReference>
<dbReference type="PROSITE" id="PS50179">
    <property type="entry name" value="VHS"/>
    <property type="match status" value="1"/>
</dbReference>
<dbReference type="Pfam" id="PF00018">
    <property type="entry name" value="SH3_1"/>
    <property type="match status" value="1"/>
</dbReference>
<evidence type="ECO:0000256" key="4">
    <source>
        <dbReference type="ARBA" id="ARBA00017923"/>
    </source>
</evidence>
<keyword evidence="7" id="KW-0813">Transport</keyword>
<keyword evidence="6 11" id="KW-0728">SH3 domain</keyword>
<name>A0A1E3PI07_9ASCO</name>
<dbReference type="PANTHER" id="PTHR45929:SF3">
    <property type="entry name" value="JAK PATHWAY SIGNAL TRANSDUCTION ADAPTOR MOLECULE"/>
    <property type="match status" value="1"/>
</dbReference>
<feature type="domain" description="VHS" evidence="14">
    <location>
        <begin position="19"/>
        <end position="149"/>
    </location>
</feature>
<dbReference type="OrthoDB" id="10255964at2759"/>
<dbReference type="Pfam" id="PF03127">
    <property type="entry name" value="GAT"/>
    <property type="match status" value="1"/>
</dbReference>
<dbReference type="SMART" id="SM00326">
    <property type="entry name" value="SH3"/>
    <property type="match status" value="1"/>
</dbReference>
<dbReference type="FunFam" id="2.30.30.40:FF:000072">
    <property type="entry name" value="Unconventional Myosin IB"/>
    <property type="match status" value="1"/>
</dbReference>
<dbReference type="GO" id="GO:0031321">
    <property type="term" value="P:ascospore-type prospore assembly"/>
    <property type="evidence" value="ECO:0007669"/>
    <property type="project" value="EnsemblFungi"/>
</dbReference>
<dbReference type="InterPro" id="IPR036028">
    <property type="entry name" value="SH3-like_dom_sf"/>
</dbReference>
<evidence type="ECO:0000256" key="7">
    <source>
        <dbReference type="ARBA" id="ARBA00022448"/>
    </source>
</evidence>
<evidence type="ECO:0000256" key="3">
    <source>
        <dbReference type="ARBA" id="ARBA00009666"/>
    </source>
</evidence>
<dbReference type="InterPro" id="IPR003903">
    <property type="entry name" value="UIM_dom"/>
</dbReference>
<dbReference type="GO" id="GO:0033565">
    <property type="term" value="C:ESCRT-0 complex"/>
    <property type="evidence" value="ECO:0007669"/>
    <property type="project" value="EnsemblFungi"/>
</dbReference>
<comment type="subcellular location">
    <subcellularLocation>
        <location evidence="2">Endosome membrane</location>
        <topology evidence="2">Peripheral membrane protein</topology>
        <orientation evidence="2">Cytoplasmic side</orientation>
    </subcellularLocation>
</comment>
<keyword evidence="10" id="KW-0472">Membrane</keyword>
<dbReference type="Proteomes" id="UP000095009">
    <property type="component" value="Unassembled WGS sequence"/>
</dbReference>
<protein>
    <recommendedName>
        <fullName evidence="4">Class E vacuolar protein-sorting machinery protein HSE1</fullName>
    </recommendedName>
    <alternativeName>
        <fullName evidence="5">Class E vacuolar protein-sorting machinery protein hse1</fullName>
    </alternativeName>
</protein>
<proteinExistence type="inferred from homology"/>
<dbReference type="Gene3D" id="1.25.40.90">
    <property type="match status" value="1"/>
</dbReference>
<dbReference type="PRINTS" id="PR00452">
    <property type="entry name" value="SH3DOMAIN"/>
</dbReference>
<dbReference type="InterPro" id="IPR001452">
    <property type="entry name" value="SH3_domain"/>
</dbReference>
<accession>A0A1E3PI07</accession>
<evidence type="ECO:0000256" key="9">
    <source>
        <dbReference type="ARBA" id="ARBA00022927"/>
    </source>
</evidence>
<dbReference type="InterPro" id="IPR050670">
    <property type="entry name" value="STAM"/>
</dbReference>
<dbReference type="CDD" id="cd11805">
    <property type="entry name" value="SH3_GRB2_like_C"/>
    <property type="match status" value="1"/>
</dbReference>
<dbReference type="InterPro" id="IPR004152">
    <property type="entry name" value="GAT_dom"/>
</dbReference>
<dbReference type="GO" id="GO:0043328">
    <property type="term" value="P:protein transport to vacuole involved in ubiquitin-dependent protein catabolic process via the multivesicular body sorting pathway"/>
    <property type="evidence" value="ECO:0007669"/>
    <property type="project" value="EnsemblFungi"/>
</dbReference>
<dbReference type="GO" id="GO:0010008">
    <property type="term" value="C:endosome membrane"/>
    <property type="evidence" value="ECO:0007669"/>
    <property type="project" value="UniProtKB-SubCell"/>
</dbReference>
<evidence type="ECO:0000256" key="1">
    <source>
        <dbReference type="ARBA" id="ARBA00002654"/>
    </source>
</evidence>
<dbReference type="AlphaFoldDB" id="A0A1E3PI07"/>
<dbReference type="PANTHER" id="PTHR45929">
    <property type="entry name" value="JAK PATHWAY SIGNAL TRANSDUCTION ADAPTOR MOLECULE"/>
    <property type="match status" value="1"/>
</dbReference>